<dbReference type="Proteomes" id="UP000309618">
    <property type="component" value="Unassembled WGS sequence"/>
</dbReference>
<proteinExistence type="predicted"/>
<gene>
    <name evidence="1" type="ORF">E8Q35_11400</name>
</gene>
<accession>A0A4S5CH37</accession>
<sequence>MEAQTLQQQTPIYHVCQHCGGEGCAACSDLLILDGDIQLDPEWSDEHTVQEQLDWLDAFSERVQLLTKMAPINGVIGTTPDYPLEARLAQVNKLAARMPYRVTNAGLNRDVLCDGADSAPKADPVCPKCGKSRFDSAYGCLAPQVYSPAAGDWVCGKKTAAPSPKPAPKYDISFDDRNMYQRREDDLRLAGEWEV</sequence>
<reference evidence="1 2" key="1">
    <citation type="submission" date="2019-04" db="EMBL/GenBank/DDBJ databases">
        <title>Comparative genomics of Aeromonas veronii strains pathogenic to fish.</title>
        <authorList>
            <person name="Cascarano M.C."/>
            <person name="Smyrli M."/>
            <person name="Katharios P."/>
        </authorList>
    </citation>
    <scope>NUCLEOTIDE SEQUENCE [LARGE SCALE GENOMIC DNA]</scope>
    <source>
        <strain evidence="1 2">XU1</strain>
    </source>
</reference>
<dbReference type="AlphaFoldDB" id="A0A4S5CH37"/>
<evidence type="ECO:0000313" key="1">
    <source>
        <dbReference type="EMBL" id="THJ45194.1"/>
    </source>
</evidence>
<evidence type="ECO:0000313" key="2">
    <source>
        <dbReference type="Proteomes" id="UP000309618"/>
    </source>
</evidence>
<name>A0A4S5CH37_AERVE</name>
<organism evidence="1 2">
    <name type="scientific">Aeromonas veronii</name>
    <dbReference type="NCBI Taxonomy" id="654"/>
    <lineage>
        <taxon>Bacteria</taxon>
        <taxon>Pseudomonadati</taxon>
        <taxon>Pseudomonadota</taxon>
        <taxon>Gammaproteobacteria</taxon>
        <taxon>Aeromonadales</taxon>
        <taxon>Aeromonadaceae</taxon>
        <taxon>Aeromonas</taxon>
    </lineage>
</organism>
<comment type="caution">
    <text evidence="1">The sequence shown here is derived from an EMBL/GenBank/DDBJ whole genome shotgun (WGS) entry which is preliminary data.</text>
</comment>
<dbReference type="EMBL" id="SSUX01000007">
    <property type="protein sequence ID" value="THJ45194.1"/>
    <property type="molecule type" value="Genomic_DNA"/>
</dbReference>
<dbReference type="RefSeq" id="WP_136501716.1">
    <property type="nucleotide sequence ID" value="NZ_SSUX01000007.1"/>
</dbReference>
<protein>
    <submittedName>
        <fullName evidence="1">Uncharacterized protein</fullName>
    </submittedName>
</protein>